<evidence type="ECO:0000313" key="1">
    <source>
        <dbReference type="EMBL" id="CAB3998547.1"/>
    </source>
</evidence>
<gene>
    <name evidence="1" type="ORF">PACLA_8A065924</name>
</gene>
<evidence type="ECO:0000313" key="2">
    <source>
        <dbReference type="Proteomes" id="UP001152795"/>
    </source>
</evidence>
<reference evidence="1" key="1">
    <citation type="submission" date="2020-04" db="EMBL/GenBank/DDBJ databases">
        <authorList>
            <person name="Alioto T."/>
            <person name="Alioto T."/>
            <person name="Gomez Garrido J."/>
        </authorList>
    </citation>
    <scope>NUCLEOTIDE SEQUENCE</scope>
    <source>
        <strain evidence="1">A484AB</strain>
    </source>
</reference>
<sequence length="116" mass="13203">MRFLAMFGQIKDIPRAKKSNSEKVQYKSGFDDENSDLHDAVSGDRIASHSENHLICGANCSEEHPSMVQYAKDIRKDIESIEKKSYFIEGENVTFSFELIPADMRWLAFISGELPN</sequence>
<organism evidence="1 2">
    <name type="scientific">Paramuricea clavata</name>
    <name type="common">Red gorgonian</name>
    <name type="synonym">Violescent sea-whip</name>
    <dbReference type="NCBI Taxonomy" id="317549"/>
    <lineage>
        <taxon>Eukaryota</taxon>
        <taxon>Metazoa</taxon>
        <taxon>Cnidaria</taxon>
        <taxon>Anthozoa</taxon>
        <taxon>Octocorallia</taxon>
        <taxon>Malacalcyonacea</taxon>
        <taxon>Plexauridae</taxon>
        <taxon>Paramuricea</taxon>
    </lineage>
</organism>
<dbReference type="AlphaFoldDB" id="A0A6S7I0S1"/>
<name>A0A6S7I0S1_PARCT</name>
<protein>
    <submittedName>
        <fullName evidence="1">Uncharacterized protein</fullName>
    </submittedName>
</protein>
<dbReference type="EMBL" id="CACRXK020003383">
    <property type="protein sequence ID" value="CAB3998547.1"/>
    <property type="molecule type" value="Genomic_DNA"/>
</dbReference>
<proteinExistence type="predicted"/>
<accession>A0A6S7I0S1</accession>
<keyword evidence="2" id="KW-1185">Reference proteome</keyword>
<comment type="caution">
    <text evidence="1">The sequence shown here is derived from an EMBL/GenBank/DDBJ whole genome shotgun (WGS) entry which is preliminary data.</text>
</comment>
<dbReference type="Proteomes" id="UP001152795">
    <property type="component" value="Unassembled WGS sequence"/>
</dbReference>